<feature type="transmembrane region" description="Helical" evidence="1">
    <location>
        <begin position="20"/>
        <end position="41"/>
    </location>
</feature>
<keyword evidence="1" id="KW-1133">Transmembrane helix</keyword>
<name>A0A243QCY6_9ACTN</name>
<dbReference type="OrthoDB" id="4376121at2"/>
<dbReference type="Proteomes" id="UP000194632">
    <property type="component" value="Unassembled WGS sequence"/>
</dbReference>
<accession>A0A243QCY6</accession>
<sequence length="181" mass="19256">MISGENTGGFENSRPRRGRFGVGTITMVVGTVMGLAVSLFGSGVATAAPADDGANYVTTLRCDSVNPWPAGTVKVRVDVFNQIRYPADGLPGPVIALIGTDRAKRVALEYTYDVSVSWRNLRTGRTGVTTVPGRGYTVKWQVDIHPGSGPVTFTIRQKIGALAFFPMTNPQYSTCSGRAVA</sequence>
<keyword evidence="1" id="KW-0812">Transmembrane</keyword>
<reference evidence="2 3" key="1">
    <citation type="submission" date="2017-05" db="EMBL/GenBank/DDBJ databases">
        <title>Biotechnological potential of actinobacteria isolated from South African environments.</title>
        <authorList>
            <person name="Le Roes-Hill M."/>
            <person name="Prins A."/>
            <person name="Durrell K.A."/>
        </authorList>
    </citation>
    <scope>NUCLEOTIDE SEQUENCE [LARGE SCALE GENOMIC DNA]</scope>
    <source>
        <strain evidence="2">BS2</strain>
    </source>
</reference>
<keyword evidence="3" id="KW-1185">Reference proteome</keyword>
<evidence type="ECO:0000313" key="2">
    <source>
        <dbReference type="EMBL" id="OUC79617.1"/>
    </source>
</evidence>
<protein>
    <submittedName>
        <fullName evidence="2">Uncharacterized protein</fullName>
    </submittedName>
</protein>
<dbReference type="AlphaFoldDB" id="A0A243QCY6"/>
<gene>
    <name evidence="2" type="ORF">CA982_06930</name>
</gene>
<keyword evidence="1" id="KW-0472">Membrane</keyword>
<dbReference type="STRING" id="417102.CA982_06930"/>
<evidence type="ECO:0000256" key="1">
    <source>
        <dbReference type="SAM" id="Phobius"/>
    </source>
</evidence>
<comment type="caution">
    <text evidence="2">The sequence shown here is derived from an EMBL/GenBank/DDBJ whole genome shotgun (WGS) entry which is preliminary data.</text>
</comment>
<dbReference type="EMBL" id="NGFO01000006">
    <property type="protein sequence ID" value="OUC79617.1"/>
    <property type="molecule type" value="Genomic_DNA"/>
</dbReference>
<proteinExistence type="predicted"/>
<evidence type="ECO:0000313" key="3">
    <source>
        <dbReference type="Proteomes" id="UP000194632"/>
    </source>
</evidence>
<dbReference type="RefSeq" id="WP_086534594.1">
    <property type="nucleotide sequence ID" value="NZ_JBLKRZ010000003.1"/>
</dbReference>
<organism evidence="2 3">
    <name type="scientific">Gordonia lacunae</name>
    <dbReference type="NCBI Taxonomy" id="417102"/>
    <lineage>
        <taxon>Bacteria</taxon>
        <taxon>Bacillati</taxon>
        <taxon>Actinomycetota</taxon>
        <taxon>Actinomycetes</taxon>
        <taxon>Mycobacteriales</taxon>
        <taxon>Gordoniaceae</taxon>
        <taxon>Gordonia</taxon>
    </lineage>
</organism>